<evidence type="ECO:0000313" key="2">
    <source>
        <dbReference type="Proteomes" id="UP001055811"/>
    </source>
</evidence>
<proteinExistence type="predicted"/>
<protein>
    <submittedName>
        <fullName evidence="1">Uncharacterized protein</fullName>
    </submittedName>
</protein>
<comment type="caution">
    <text evidence="1">The sequence shown here is derived from an EMBL/GenBank/DDBJ whole genome shotgun (WGS) entry which is preliminary data.</text>
</comment>
<reference evidence="1 2" key="2">
    <citation type="journal article" date="2022" name="Mol. Ecol. Resour.">
        <title>The genomes of chicory, endive, great burdock and yacon provide insights into Asteraceae paleo-polyploidization history and plant inulin production.</title>
        <authorList>
            <person name="Fan W."/>
            <person name="Wang S."/>
            <person name="Wang H."/>
            <person name="Wang A."/>
            <person name="Jiang F."/>
            <person name="Liu H."/>
            <person name="Zhao H."/>
            <person name="Xu D."/>
            <person name="Zhang Y."/>
        </authorList>
    </citation>
    <scope>NUCLEOTIDE SEQUENCE [LARGE SCALE GENOMIC DNA]</scope>
    <source>
        <strain evidence="2">cv. Punajuju</strain>
        <tissue evidence="1">Leaves</tissue>
    </source>
</reference>
<name>A0ACB9H6I6_CICIN</name>
<gene>
    <name evidence="1" type="ORF">L2E82_05238</name>
</gene>
<accession>A0ACB9H6I6</accession>
<dbReference type="Proteomes" id="UP001055811">
    <property type="component" value="Linkage Group LG01"/>
</dbReference>
<dbReference type="EMBL" id="CM042009">
    <property type="protein sequence ID" value="KAI3791468.1"/>
    <property type="molecule type" value="Genomic_DNA"/>
</dbReference>
<reference evidence="2" key="1">
    <citation type="journal article" date="2022" name="Mol. Ecol. Resour.">
        <title>The genomes of chicory, endive, great burdock and yacon provide insights into Asteraceae palaeo-polyploidization history and plant inulin production.</title>
        <authorList>
            <person name="Fan W."/>
            <person name="Wang S."/>
            <person name="Wang H."/>
            <person name="Wang A."/>
            <person name="Jiang F."/>
            <person name="Liu H."/>
            <person name="Zhao H."/>
            <person name="Xu D."/>
            <person name="Zhang Y."/>
        </authorList>
    </citation>
    <scope>NUCLEOTIDE SEQUENCE [LARGE SCALE GENOMIC DNA]</scope>
    <source>
        <strain evidence="2">cv. Punajuju</strain>
    </source>
</reference>
<keyword evidence="2" id="KW-1185">Reference proteome</keyword>
<sequence>MTCTPPSRCVKLSWLMVVRTPPLLDGGGLKDEDDADVAYDPIKQLQSCLTPRSLLHQFLKHIMVSELWFHSIWKPSKNHDHGPEKARIGVLVFEVASVMSKLVQSRTVHFFDESYDI</sequence>
<organism evidence="1 2">
    <name type="scientific">Cichorium intybus</name>
    <name type="common">Chicory</name>
    <dbReference type="NCBI Taxonomy" id="13427"/>
    <lineage>
        <taxon>Eukaryota</taxon>
        <taxon>Viridiplantae</taxon>
        <taxon>Streptophyta</taxon>
        <taxon>Embryophyta</taxon>
        <taxon>Tracheophyta</taxon>
        <taxon>Spermatophyta</taxon>
        <taxon>Magnoliopsida</taxon>
        <taxon>eudicotyledons</taxon>
        <taxon>Gunneridae</taxon>
        <taxon>Pentapetalae</taxon>
        <taxon>asterids</taxon>
        <taxon>campanulids</taxon>
        <taxon>Asterales</taxon>
        <taxon>Asteraceae</taxon>
        <taxon>Cichorioideae</taxon>
        <taxon>Cichorieae</taxon>
        <taxon>Cichoriinae</taxon>
        <taxon>Cichorium</taxon>
    </lineage>
</organism>
<evidence type="ECO:0000313" key="1">
    <source>
        <dbReference type="EMBL" id="KAI3791468.1"/>
    </source>
</evidence>